<name>A0AAU2A5D9_9ACTN</name>
<proteinExistence type="predicted"/>
<gene>
    <name evidence="2" type="ORF">OHA22_30965</name>
</gene>
<reference evidence="2" key="1">
    <citation type="submission" date="2022-10" db="EMBL/GenBank/DDBJ databases">
        <title>The complete genomes of actinobacterial strains from the NBC collection.</title>
        <authorList>
            <person name="Joergensen T.S."/>
            <person name="Alvarez Arevalo M."/>
            <person name="Sterndorff E.B."/>
            <person name="Faurdal D."/>
            <person name="Vuksanovic O."/>
            <person name="Mourched A.-S."/>
            <person name="Charusanti P."/>
            <person name="Shaw S."/>
            <person name="Blin K."/>
            <person name="Weber T."/>
        </authorList>
    </citation>
    <scope>NUCLEOTIDE SEQUENCE</scope>
    <source>
        <strain evidence="2">NBC_00093</strain>
    </source>
</reference>
<keyword evidence="1" id="KW-0812">Transmembrane</keyword>
<keyword evidence="1" id="KW-1133">Transmembrane helix</keyword>
<sequence length="53" mass="5729">MVVLIGVPLTVYLVLVTWLCVAVGDRTSWRVGWLMAAGGVFLPLALFVAMLIP</sequence>
<dbReference type="EMBL" id="CP108222">
    <property type="protein sequence ID" value="WTT19635.1"/>
    <property type="molecule type" value="Genomic_DNA"/>
</dbReference>
<organism evidence="2">
    <name type="scientific">Streptomyces sp. NBC_00093</name>
    <dbReference type="NCBI Taxonomy" id="2975649"/>
    <lineage>
        <taxon>Bacteria</taxon>
        <taxon>Bacillati</taxon>
        <taxon>Actinomycetota</taxon>
        <taxon>Actinomycetes</taxon>
        <taxon>Kitasatosporales</taxon>
        <taxon>Streptomycetaceae</taxon>
        <taxon>Streptomyces</taxon>
    </lineage>
</organism>
<protein>
    <submittedName>
        <fullName evidence="2">Uncharacterized protein</fullName>
    </submittedName>
</protein>
<feature type="transmembrane region" description="Helical" evidence="1">
    <location>
        <begin position="31"/>
        <end position="52"/>
    </location>
</feature>
<evidence type="ECO:0000313" key="2">
    <source>
        <dbReference type="EMBL" id="WTT19635.1"/>
    </source>
</evidence>
<dbReference type="AlphaFoldDB" id="A0AAU2A5D9"/>
<feature type="transmembrane region" description="Helical" evidence="1">
    <location>
        <begin position="6"/>
        <end position="24"/>
    </location>
</feature>
<keyword evidence="1" id="KW-0472">Membrane</keyword>
<evidence type="ECO:0000256" key="1">
    <source>
        <dbReference type="SAM" id="Phobius"/>
    </source>
</evidence>
<accession>A0AAU2A5D9</accession>